<keyword evidence="5 6" id="KW-0012">Acyltransferase</keyword>
<dbReference type="STRING" id="299467.A0A443SBL0"/>
<dbReference type="Proteomes" id="UP000288716">
    <property type="component" value="Unassembled WGS sequence"/>
</dbReference>
<dbReference type="FunFam" id="3.30.559.10:FF:000003">
    <property type="entry name" value="Acetyltransferase component of pyruvate dehydrogenase complex"/>
    <property type="match status" value="1"/>
</dbReference>
<dbReference type="FunFam" id="2.40.50.100:FF:000010">
    <property type="entry name" value="Acetyltransferase component of pyruvate dehydrogenase complex"/>
    <property type="match status" value="1"/>
</dbReference>
<keyword evidence="11" id="KW-1185">Reference proteome</keyword>
<dbReference type="Gene3D" id="4.10.320.10">
    <property type="entry name" value="E3-binding domain"/>
    <property type="match status" value="1"/>
</dbReference>
<dbReference type="GO" id="GO:0004742">
    <property type="term" value="F:dihydrolipoyllysine-residue acetyltransferase activity"/>
    <property type="evidence" value="ECO:0007669"/>
    <property type="project" value="UniProtKB-UniRule"/>
</dbReference>
<evidence type="ECO:0000256" key="7">
    <source>
        <dbReference type="SAM" id="MobiDB-lite"/>
    </source>
</evidence>
<protein>
    <recommendedName>
        <fullName evidence="6">Acetyltransferase component of pyruvate dehydrogenase complex</fullName>
        <ecNumber evidence="6">2.3.1.12</ecNumber>
    </recommendedName>
</protein>
<feature type="region of interest" description="Disordered" evidence="7">
    <location>
        <begin position="139"/>
        <end position="180"/>
    </location>
</feature>
<dbReference type="PANTHER" id="PTHR23151:SF90">
    <property type="entry name" value="DIHYDROLIPOYLLYSINE-RESIDUE ACETYLTRANSFERASE COMPONENT OF PYRUVATE DEHYDROGENASE COMPLEX, MITOCHONDRIAL-RELATED"/>
    <property type="match status" value="1"/>
</dbReference>
<dbReference type="InterPro" id="IPR004167">
    <property type="entry name" value="PSBD"/>
</dbReference>
<dbReference type="CDD" id="cd06849">
    <property type="entry name" value="lipoyl_domain"/>
    <property type="match status" value="1"/>
</dbReference>
<evidence type="ECO:0000313" key="11">
    <source>
        <dbReference type="Proteomes" id="UP000288716"/>
    </source>
</evidence>
<dbReference type="PANTHER" id="PTHR23151">
    <property type="entry name" value="DIHYDROLIPOAMIDE ACETYL/SUCCINYL-TRANSFERASE-RELATED"/>
    <property type="match status" value="1"/>
</dbReference>
<dbReference type="NCBIfam" id="TIGR01349">
    <property type="entry name" value="PDHac_trf_mito"/>
    <property type="match status" value="1"/>
</dbReference>
<keyword evidence="4" id="KW-0809">Transit peptide</keyword>
<keyword evidence="10" id="KW-0670">Pyruvate</keyword>
<gene>
    <name evidence="10" type="ORF">B4U80_05062</name>
</gene>
<comment type="subcellular location">
    <subcellularLocation>
        <location evidence="6">Mitochondrion</location>
    </subcellularLocation>
</comment>
<reference evidence="10 11" key="1">
    <citation type="journal article" date="2018" name="Gigascience">
        <title>Genomes of trombidid mites reveal novel predicted allergens and laterally-transferred genes associated with secondary metabolism.</title>
        <authorList>
            <person name="Dong X."/>
            <person name="Chaisiri K."/>
            <person name="Xia D."/>
            <person name="Armstrong S.D."/>
            <person name="Fang Y."/>
            <person name="Donnelly M.J."/>
            <person name="Kadowaki T."/>
            <person name="McGarry J.W."/>
            <person name="Darby A.C."/>
            <person name="Makepeace B.L."/>
        </authorList>
    </citation>
    <scope>NUCLEOTIDE SEQUENCE [LARGE SCALE GENOMIC DNA]</scope>
    <source>
        <strain evidence="10">UoL-UT</strain>
    </source>
</reference>
<keyword evidence="2 6" id="KW-0808">Transferase</keyword>
<keyword evidence="3 6" id="KW-0450">Lipoyl</keyword>
<feature type="compositionally biased region" description="Pro residues" evidence="7">
    <location>
        <begin position="152"/>
        <end position="171"/>
    </location>
</feature>
<dbReference type="SUPFAM" id="SSF51230">
    <property type="entry name" value="Single hybrid motif"/>
    <property type="match status" value="1"/>
</dbReference>
<dbReference type="GO" id="GO:0006086">
    <property type="term" value="P:pyruvate decarboxylation to acetyl-CoA"/>
    <property type="evidence" value="ECO:0007669"/>
    <property type="project" value="InterPro"/>
</dbReference>
<evidence type="ECO:0000256" key="4">
    <source>
        <dbReference type="ARBA" id="ARBA00022946"/>
    </source>
</evidence>
<evidence type="ECO:0000313" key="10">
    <source>
        <dbReference type="EMBL" id="RWS24951.1"/>
    </source>
</evidence>
<dbReference type="EC" id="2.3.1.12" evidence="6"/>
<evidence type="ECO:0000256" key="6">
    <source>
        <dbReference type="RuleBase" id="RU361137"/>
    </source>
</evidence>
<dbReference type="OrthoDB" id="537444at2759"/>
<name>A0A443SBL0_9ACAR</name>
<comment type="similarity">
    <text evidence="1 6">Belongs to the 2-oxoacid dehydrogenase family.</text>
</comment>
<feature type="domain" description="Peripheral subunit-binding (PSBD)" evidence="9">
    <location>
        <begin position="188"/>
        <end position="227"/>
    </location>
</feature>
<dbReference type="Pfam" id="PF00198">
    <property type="entry name" value="2-oxoacid_dh"/>
    <property type="match status" value="1"/>
</dbReference>
<dbReference type="GO" id="GO:0005739">
    <property type="term" value="C:mitochondrion"/>
    <property type="evidence" value="ECO:0007669"/>
    <property type="project" value="UniProtKB-SubCell"/>
</dbReference>
<evidence type="ECO:0000259" key="9">
    <source>
        <dbReference type="PROSITE" id="PS51826"/>
    </source>
</evidence>
<dbReference type="SUPFAM" id="SSF52777">
    <property type="entry name" value="CoA-dependent acyltransferases"/>
    <property type="match status" value="1"/>
</dbReference>
<sequence>MPDYQHAFRTFAVNRKIFTKTTDIGNKCRFRNQIIVRTYCSPLPDHIKVALPALSPTMEMGTLVSWEKKEGDKLNEGDLLAEIETDKATMGFETPEEGYLAKILIPAGTKDIPIGKLLCIIVTDANDVAAFKDYKDTGEPLQPAKAKTEAPTPQPPPVPTAPQPTPAPPAAAPSQQFRPAATAGSRLFASPFAKKLANEQGLDLTSMAGAGTGPGGRIVSKDLASAPSAVSGAAITGAAYVDIPLTGMRQTIAKRLLESKQTIPHYYLTVDCVVDELLRLRKQVNAMLEKENVKVSVNDFIIKAAAMACRLVPEVNSSWQGTFIRQYQNVDVSIAVSTDAGLITPIIFNAESRGIRDISIDVKQLAQKAREGKLQPNEFQGGTFTISNLGMYGIKSFSAVINPPQACILAVGGSSRILLPSENSDRPYKAADVMSVTLSCDHRVVDGAVGAQWLQIFKKMIEQPVTMVL</sequence>
<comment type="catalytic activity">
    <reaction evidence="6">
        <text>N(6)-[(R)-dihydrolipoyl]-L-lysyl-[protein] + acetyl-CoA = N(6)-[(R)-S(8)-acetyldihydrolipoyl]-L-lysyl-[protein] + CoA</text>
        <dbReference type="Rhea" id="RHEA:17017"/>
        <dbReference type="Rhea" id="RHEA-COMP:10475"/>
        <dbReference type="Rhea" id="RHEA-COMP:10478"/>
        <dbReference type="ChEBI" id="CHEBI:57287"/>
        <dbReference type="ChEBI" id="CHEBI:57288"/>
        <dbReference type="ChEBI" id="CHEBI:83100"/>
        <dbReference type="ChEBI" id="CHEBI:83111"/>
        <dbReference type="EC" id="2.3.1.12"/>
    </reaction>
</comment>
<dbReference type="Pfam" id="PF02817">
    <property type="entry name" value="E3_binding"/>
    <property type="match status" value="1"/>
</dbReference>
<organism evidence="10 11">
    <name type="scientific">Leptotrombidium deliense</name>
    <dbReference type="NCBI Taxonomy" id="299467"/>
    <lineage>
        <taxon>Eukaryota</taxon>
        <taxon>Metazoa</taxon>
        <taxon>Ecdysozoa</taxon>
        <taxon>Arthropoda</taxon>
        <taxon>Chelicerata</taxon>
        <taxon>Arachnida</taxon>
        <taxon>Acari</taxon>
        <taxon>Acariformes</taxon>
        <taxon>Trombidiformes</taxon>
        <taxon>Prostigmata</taxon>
        <taxon>Anystina</taxon>
        <taxon>Parasitengona</taxon>
        <taxon>Trombiculoidea</taxon>
        <taxon>Trombiculidae</taxon>
        <taxon>Leptotrombidium</taxon>
    </lineage>
</organism>
<dbReference type="InterPro" id="IPR011053">
    <property type="entry name" value="Single_hybrid_motif"/>
</dbReference>
<dbReference type="Pfam" id="PF00364">
    <property type="entry name" value="Biotin_lipoyl"/>
    <property type="match status" value="1"/>
</dbReference>
<dbReference type="InterPro" id="IPR006257">
    <property type="entry name" value="LAT1"/>
</dbReference>
<comment type="caution">
    <text evidence="10">The sequence shown here is derived from an EMBL/GenBank/DDBJ whole genome shotgun (WGS) entry which is preliminary data.</text>
</comment>
<feature type="compositionally biased region" description="Low complexity" evidence="7">
    <location>
        <begin position="142"/>
        <end position="151"/>
    </location>
</feature>
<dbReference type="Gene3D" id="3.30.559.10">
    <property type="entry name" value="Chloramphenicol acetyltransferase-like domain"/>
    <property type="match status" value="1"/>
</dbReference>
<dbReference type="InterPro" id="IPR001078">
    <property type="entry name" value="2-oxoacid_DH_actylTfrase"/>
</dbReference>
<dbReference type="InterPro" id="IPR003016">
    <property type="entry name" value="2-oxoA_DH_lipoyl-BS"/>
</dbReference>
<dbReference type="PROSITE" id="PS50968">
    <property type="entry name" value="BIOTINYL_LIPOYL"/>
    <property type="match status" value="1"/>
</dbReference>
<dbReference type="EMBL" id="NCKV01004225">
    <property type="protein sequence ID" value="RWS24951.1"/>
    <property type="molecule type" value="Genomic_DNA"/>
</dbReference>
<dbReference type="SUPFAM" id="SSF47005">
    <property type="entry name" value="Peripheral subunit-binding domain of 2-oxo acid dehydrogenase complex"/>
    <property type="match status" value="1"/>
</dbReference>
<dbReference type="PROSITE" id="PS00189">
    <property type="entry name" value="LIPOYL"/>
    <property type="match status" value="1"/>
</dbReference>
<evidence type="ECO:0000256" key="2">
    <source>
        <dbReference type="ARBA" id="ARBA00022679"/>
    </source>
</evidence>
<feature type="domain" description="Lipoyl-binding" evidence="8">
    <location>
        <begin position="46"/>
        <end position="122"/>
    </location>
</feature>
<evidence type="ECO:0000256" key="3">
    <source>
        <dbReference type="ARBA" id="ARBA00022823"/>
    </source>
</evidence>
<dbReference type="GO" id="GO:0045254">
    <property type="term" value="C:pyruvate dehydrogenase complex"/>
    <property type="evidence" value="ECO:0007669"/>
    <property type="project" value="UniProtKB-UniRule"/>
</dbReference>
<accession>A0A443SBL0</accession>
<dbReference type="Gene3D" id="2.40.50.100">
    <property type="match status" value="1"/>
</dbReference>
<dbReference type="PROSITE" id="PS51826">
    <property type="entry name" value="PSBD"/>
    <property type="match status" value="1"/>
</dbReference>
<dbReference type="InterPro" id="IPR000089">
    <property type="entry name" value="Biotin_lipoyl"/>
</dbReference>
<dbReference type="VEuPathDB" id="VectorBase:LDEU007090"/>
<dbReference type="AlphaFoldDB" id="A0A443SBL0"/>
<proteinExistence type="inferred from homology"/>
<dbReference type="InterPro" id="IPR045257">
    <property type="entry name" value="E2/Pdx1"/>
</dbReference>
<comment type="cofactor">
    <cofactor evidence="6">
        <name>(R)-lipoate</name>
        <dbReference type="ChEBI" id="CHEBI:83088"/>
    </cofactor>
    <text evidence="6">Binds 1 lipoyl cofactor covalently.</text>
</comment>
<dbReference type="InterPro" id="IPR023213">
    <property type="entry name" value="CAT-like_dom_sf"/>
</dbReference>
<evidence type="ECO:0000256" key="5">
    <source>
        <dbReference type="ARBA" id="ARBA00023315"/>
    </source>
</evidence>
<evidence type="ECO:0000259" key="8">
    <source>
        <dbReference type="PROSITE" id="PS50968"/>
    </source>
</evidence>
<comment type="function">
    <text evidence="6">The pyruvate dehydrogenase complex catalyzes the overall conversion of pyruvate to acetyl-CoA and CO(2).</text>
</comment>
<evidence type="ECO:0000256" key="1">
    <source>
        <dbReference type="ARBA" id="ARBA00007317"/>
    </source>
</evidence>
<dbReference type="InterPro" id="IPR036625">
    <property type="entry name" value="E3-bd_dom_sf"/>
</dbReference>